<gene>
    <name evidence="2" type="ORF">DVH24_018740</name>
</gene>
<dbReference type="AlphaFoldDB" id="A0A498HPB1"/>
<comment type="caution">
    <text evidence="2">The sequence shown here is derived from an EMBL/GenBank/DDBJ whole genome shotgun (WGS) entry which is preliminary data.</text>
</comment>
<evidence type="ECO:0000313" key="3">
    <source>
        <dbReference type="Proteomes" id="UP000290289"/>
    </source>
</evidence>
<dbReference type="Proteomes" id="UP000290289">
    <property type="component" value="Chromosome 16"/>
</dbReference>
<dbReference type="PANTHER" id="PTHR48258">
    <property type="entry name" value="DUF4218 DOMAIN-CONTAINING PROTEIN-RELATED"/>
    <property type="match status" value="1"/>
</dbReference>
<organism evidence="2 3">
    <name type="scientific">Malus domestica</name>
    <name type="common">Apple</name>
    <name type="synonym">Pyrus malus</name>
    <dbReference type="NCBI Taxonomy" id="3750"/>
    <lineage>
        <taxon>Eukaryota</taxon>
        <taxon>Viridiplantae</taxon>
        <taxon>Streptophyta</taxon>
        <taxon>Embryophyta</taxon>
        <taxon>Tracheophyta</taxon>
        <taxon>Spermatophyta</taxon>
        <taxon>Magnoliopsida</taxon>
        <taxon>eudicotyledons</taxon>
        <taxon>Gunneridae</taxon>
        <taxon>Pentapetalae</taxon>
        <taxon>rosids</taxon>
        <taxon>fabids</taxon>
        <taxon>Rosales</taxon>
        <taxon>Rosaceae</taxon>
        <taxon>Amygdaloideae</taxon>
        <taxon>Maleae</taxon>
        <taxon>Malus</taxon>
    </lineage>
</organism>
<protein>
    <recommendedName>
        <fullName evidence="1">DUF4216 domain-containing protein</fullName>
    </recommendedName>
</protein>
<keyword evidence="3" id="KW-1185">Reference proteome</keyword>
<reference evidence="2 3" key="1">
    <citation type="submission" date="2018-10" db="EMBL/GenBank/DDBJ databases">
        <title>A high-quality apple genome assembly.</title>
        <authorList>
            <person name="Hu J."/>
        </authorList>
    </citation>
    <scope>NUCLEOTIDE SEQUENCE [LARGE SCALE GENOMIC DNA]</scope>
    <source>
        <strain evidence="3">cv. HFTH1</strain>
        <tissue evidence="2">Young leaf</tissue>
    </source>
</reference>
<sequence length="109" mass="13048">MEIAFTQEMSTEVHNIVVYTWKQTHYRSIAYYRVINDIILLDYHMFKVPIFDYDWANITNSVKAEGGFTLVNLHHGLHQFKNDPFILAQAKRVLYWRVCDESNWYVVLC</sequence>
<accession>A0A498HPB1</accession>
<name>A0A498HPB1_MALDO</name>
<dbReference type="InterPro" id="IPR025312">
    <property type="entry name" value="DUF4216"/>
</dbReference>
<dbReference type="Pfam" id="PF13952">
    <property type="entry name" value="DUF4216"/>
    <property type="match status" value="1"/>
</dbReference>
<evidence type="ECO:0000259" key="1">
    <source>
        <dbReference type="Pfam" id="PF13952"/>
    </source>
</evidence>
<dbReference type="EMBL" id="RDQH01000342">
    <property type="protein sequence ID" value="RXH71385.1"/>
    <property type="molecule type" value="Genomic_DNA"/>
</dbReference>
<dbReference type="PANTHER" id="PTHR48258:SF3">
    <property type="entry name" value="FK506-BINDING PROTEIN 4-LIKE ISOFORM X1"/>
    <property type="match status" value="1"/>
</dbReference>
<evidence type="ECO:0000313" key="2">
    <source>
        <dbReference type="EMBL" id="RXH71385.1"/>
    </source>
</evidence>
<proteinExistence type="predicted"/>
<feature type="domain" description="DUF4216" evidence="1">
    <location>
        <begin position="41"/>
        <end position="107"/>
    </location>
</feature>